<dbReference type="PANTHER" id="PTHR33332">
    <property type="entry name" value="REVERSE TRANSCRIPTASE DOMAIN-CONTAINING PROTEIN"/>
    <property type="match status" value="1"/>
</dbReference>
<keyword evidence="3" id="KW-1185">Reference proteome</keyword>
<feature type="compositionally biased region" description="Acidic residues" evidence="1">
    <location>
        <begin position="269"/>
        <end position="281"/>
    </location>
</feature>
<feature type="region of interest" description="Disordered" evidence="1">
    <location>
        <begin position="154"/>
        <end position="184"/>
    </location>
</feature>
<feature type="region of interest" description="Disordered" evidence="1">
    <location>
        <begin position="255"/>
        <end position="287"/>
    </location>
</feature>
<dbReference type="EMBL" id="JAJSOF020000037">
    <property type="protein sequence ID" value="KAJ4428611.1"/>
    <property type="molecule type" value="Genomic_DNA"/>
</dbReference>
<accession>A0ABQ8S416</accession>
<sequence>MRRLFGSSPTTTTTTTTTALLKVTEDIREAMDRGEVTALTLLDFSNAFGSVDIDLLLVKMKALHLSDNTLSWMDSYLRDRQQTKDRSVDGSCLRESKIEALMKKDDIKIYGSYEETKRKAENRKEWRKLGDNAGEMSPGSSTESYPAFAHIGLRGKPRKKSQPGKLPRPGIESGPPGFAARRAKRYSTEYATRKVQDNRECLELNGLHQLLVYADDMNMLRENPQTFRENTTILLETSKEISLEVNPKKTRSNRIIRTSAVKGSTYRGDEDEDDDDDDDDYNNNNNT</sequence>
<organism evidence="2 3">
    <name type="scientific">Periplaneta americana</name>
    <name type="common">American cockroach</name>
    <name type="synonym">Blatta americana</name>
    <dbReference type="NCBI Taxonomy" id="6978"/>
    <lineage>
        <taxon>Eukaryota</taxon>
        <taxon>Metazoa</taxon>
        <taxon>Ecdysozoa</taxon>
        <taxon>Arthropoda</taxon>
        <taxon>Hexapoda</taxon>
        <taxon>Insecta</taxon>
        <taxon>Pterygota</taxon>
        <taxon>Neoptera</taxon>
        <taxon>Polyneoptera</taxon>
        <taxon>Dictyoptera</taxon>
        <taxon>Blattodea</taxon>
        <taxon>Blattoidea</taxon>
        <taxon>Blattidae</taxon>
        <taxon>Blattinae</taxon>
        <taxon>Periplaneta</taxon>
    </lineage>
</organism>
<evidence type="ECO:0000313" key="2">
    <source>
        <dbReference type="EMBL" id="KAJ4428611.1"/>
    </source>
</evidence>
<evidence type="ECO:0000313" key="3">
    <source>
        <dbReference type="Proteomes" id="UP001148838"/>
    </source>
</evidence>
<reference evidence="2 3" key="1">
    <citation type="journal article" date="2022" name="Allergy">
        <title>Genome assembly and annotation of Periplaneta americana reveal a comprehensive cockroach allergen profile.</title>
        <authorList>
            <person name="Wang L."/>
            <person name="Xiong Q."/>
            <person name="Saelim N."/>
            <person name="Wang L."/>
            <person name="Nong W."/>
            <person name="Wan A.T."/>
            <person name="Shi M."/>
            <person name="Liu X."/>
            <person name="Cao Q."/>
            <person name="Hui J.H.L."/>
            <person name="Sookrung N."/>
            <person name="Leung T.F."/>
            <person name="Tungtrongchitr A."/>
            <person name="Tsui S.K.W."/>
        </authorList>
    </citation>
    <scope>NUCLEOTIDE SEQUENCE [LARGE SCALE GENOMIC DNA]</scope>
    <source>
        <strain evidence="2">PWHHKU_190912</strain>
    </source>
</reference>
<gene>
    <name evidence="2" type="ORF">ANN_24655</name>
</gene>
<protein>
    <recommendedName>
        <fullName evidence="4">Reverse transcriptase domain-containing protein</fullName>
    </recommendedName>
</protein>
<evidence type="ECO:0000256" key="1">
    <source>
        <dbReference type="SAM" id="MobiDB-lite"/>
    </source>
</evidence>
<comment type="caution">
    <text evidence="2">The sequence shown here is derived from an EMBL/GenBank/DDBJ whole genome shotgun (WGS) entry which is preliminary data.</text>
</comment>
<dbReference type="Proteomes" id="UP001148838">
    <property type="component" value="Unassembled WGS sequence"/>
</dbReference>
<evidence type="ECO:0008006" key="4">
    <source>
        <dbReference type="Google" id="ProtNLM"/>
    </source>
</evidence>
<proteinExistence type="predicted"/>
<name>A0ABQ8S416_PERAM</name>